<evidence type="ECO:0000256" key="1">
    <source>
        <dbReference type="ARBA" id="ARBA00001946"/>
    </source>
</evidence>
<dbReference type="SMART" id="SM00267">
    <property type="entry name" value="GGDEF"/>
    <property type="match status" value="1"/>
</dbReference>
<dbReference type="CDD" id="cd06331">
    <property type="entry name" value="PBP1_AmiC-like"/>
    <property type="match status" value="1"/>
</dbReference>
<dbReference type="PANTHER" id="PTHR44757:SF2">
    <property type="entry name" value="BIOFILM ARCHITECTURE MAINTENANCE PROTEIN MBAA"/>
    <property type="match status" value="1"/>
</dbReference>
<feature type="domain" description="EAL" evidence="7">
    <location>
        <begin position="807"/>
        <end position="1061"/>
    </location>
</feature>
<dbReference type="Gene3D" id="3.30.70.270">
    <property type="match status" value="1"/>
</dbReference>
<dbReference type="InterPro" id="IPR013767">
    <property type="entry name" value="PAS_fold"/>
</dbReference>
<evidence type="ECO:0000259" key="6">
    <source>
        <dbReference type="PROSITE" id="PS50113"/>
    </source>
</evidence>
<keyword evidence="4" id="KW-0677">Repeat</keyword>
<dbReference type="Proteomes" id="UP000483379">
    <property type="component" value="Unassembled WGS sequence"/>
</dbReference>
<dbReference type="SUPFAM" id="SSF55073">
    <property type="entry name" value="Nucleotide cyclase"/>
    <property type="match status" value="1"/>
</dbReference>
<dbReference type="CDD" id="cd00130">
    <property type="entry name" value="PAS"/>
    <property type="match status" value="2"/>
</dbReference>
<gene>
    <name evidence="10" type="ORF">G3446_02230</name>
</gene>
<dbReference type="Pfam" id="PF00990">
    <property type="entry name" value="GGDEF"/>
    <property type="match status" value="1"/>
</dbReference>
<dbReference type="RefSeq" id="WP_164450766.1">
    <property type="nucleotide sequence ID" value="NZ_JAAIJQ010000004.1"/>
</dbReference>
<evidence type="ECO:0000313" key="11">
    <source>
        <dbReference type="Proteomes" id="UP000483379"/>
    </source>
</evidence>
<evidence type="ECO:0000259" key="5">
    <source>
        <dbReference type="PROSITE" id="PS50112"/>
    </source>
</evidence>
<dbReference type="InterPro" id="IPR035919">
    <property type="entry name" value="EAL_sf"/>
</dbReference>
<dbReference type="InterPro" id="IPR035965">
    <property type="entry name" value="PAS-like_dom_sf"/>
</dbReference>
<dbReference type="GO" id="GO:0071949">
    <property type="term" value="F:FAD binding"/>
    <property type="evidence" value="ECO:0007669"/>
    <property type="project" value="InterPro"/>
</dbReference>
<evidence type="ECO:0000259" key="9">
    <source>
        <dbReference type="PROSITE" id="PS50925"/>
    </source>
</evidence>
<dbReference type="SMART" id="SM00052">
    <property type="entry name" value="EAL"/>
    <property type="match status" value="1"/>
</dbReference>
<proteinExistence type="inferred from homology"/>
<accession>A0A6M0JTB9</accession>
<reference evidence="10 11" key="1">
    <citation type="submission" date="2020-02" db="EMBL/GenBank/DDBJ databases">
        <title>Genome sequences of Thiorhodococcus mannitoliphagus and Thiorhodococcus minor, purple sulfur photosynthetic bacteria in the gammaproteobacterial family, Chromatiaceae.</title>
        <authorList>
            <person name="Aviles F.A."/>
            <person name="Meyer T.E."/>
            <person name="Kyndt J.A."/>
        </authorList>
    </citation>
    <scope>NUCLEOTIDE SEQUENCE [LARGE SCALE GENOMIC DNA]</scope>
    <source>
        <strain evidence="10 11">DSM 11518</strain>
    </source>
</reference>
<evidence type="ECO:0000256" key="2">
    <source>
        <dbReference type="ARBA" id="ARBA00010062"/>
    </source>
</evidence>
<dbReference type="InterPro" id="IPR036046">
    <property type="entry name" value="Acylphosphatase-like_dom_sf"/>
</dbReference>
<dbReference type="FunFam" id="3.30.70.270:FF:000001">
    <property type="entry name" value="Diguanylate cyclase domain protein"/>
    <property type="match status" value="1"/>
</dbReference>
<dbReference type="Pfam" id="PF00989">
    <property type="entry name" value="PAS"/>
    <property type="match status" value="1"/>
</dbReference>
<feature type="domain" description="GGDEF" evidence="8">
    <location>
        <begin position="665"/>
        <end position="798"/>
    </location>
</feature>
<keyword evidence="3" id="KW-0732">Signal</keyword>
<dbReference type="InterPro" id="IPR052155">
    <property type="entry name" value="Biofilm_reg_signaling"/>
</dbReference>
<feature type="domain" description="PAS" evidence="5">
    <location>
        <begin position="511"/>
        <end position="575"/>
    </location>
</feature>
<evidence type="ECO:0000256" key="3">
    <source>
        <dbReference type="ARBA" id="ARBA00022729"/>
    </source>
</evidence>
<dbReference type="InterPro" id="IPR028082">
    <property type="entry name" value="Peripla_BP_I"/>
</dbReference>
<dbReference type="EMBL" id="JAAIJQ010000004">
    <property type="protein sequence ID" value="NEV60722.1"/>
    <property type="molecule type" value="Genomic_DNA"/>
</dbReference>
<comment type="similarity">
    <text evidence="2">Belongs to the leucine-binding protein family.</text>
</comment>
<evidence type="ECO:0000259" key="8">
    <source>
        <dbReference type="PROSITE" id="PS50887"/>
    </source>
</evidence>
<evidence type="ECO:0000259" key="7">
    <source>
        <dbReference type="PROSITE" id="PS50883"/>
    </source>
</evidence>
<dbReference type="SMART" id="SM00091">
    <property type="entry name" value="PAS"/>
    <property type="match status" value="2"/>
</dbReference>
<dbReference type="CDD" id="cd01949">
    <property type="entry name" value="GGDEF"/>
    <property type="match status" value="1"/>
</dbReference>
<dbReference type="Pfam" id="PF00563">
    <property type="entry name" value="EAL"/>
    <property type="match status" value="1"/>
</dbReference>
<dbReference type="Pfam" id="PF13458">
    <property type="entry name" value="Peripla_BP_6"/>
    <property type="match status" value="1"/>
</dbReference>
<dbReference type="PROSITE" id="PS50925">
    <property type="entry name" value="BLUF"/>
    <property type="match status" value="1"/>
</dbReference>
<dbReference type="InterPro" id="IPR000014">
    <property type="entry name" value="PAS"/>
</dbReference>
<dbReference type="InterPro" id="IPR028081">
    <property type="entry name" value="Leu-bd"/>
</dbReference>
<feature type="domain" description="BLUF" evidence="9">
    <location>
        <begin position="1072"/>
        <end position="1163"/>
    </location>
</feature>
<comment type="caution">
    <text evidence="10">The sequence shown here is derived from an EMBL/GenBank/DDBJ whole genome shotgun (WGS) entry which is preliminary data.</text>
</comment>
<dbReference type="PANTHER" id="PTHR44757">
    <property type="entry name" value="DIGUANYLATE CYCLASE DGCP"/>
    <property type="match status" value="1"/>
</dbReference>
<name>A0A6M0JTB9_9GAMM</name>
<dbReference type="PROSITE" id="PS50887">
    <property type="entry name" value="GGDEF"/>
    <property type="match status" value="1"/>
</dbReference>
<dbReference type="SUPFAM" id="SSF55785">
    <property type="entry name" value="PYP-like sensor domain (PAS domain)"/>
    <property type="match status" value="2"/>
</dbReference>
<protein>
    <submittedName>
        <fullName evidence="10">EAL domain-containing protein</fullName>
    </submittedName>
</protein>
<dbReference type="InterPro" id="IPR043128">
    <property type="entry name" value="Rev_trsase/Diguanyl_cyclase"/>
</dbReference>
<feature type="domain" description="PAC" evidence="6">
    <location>
        <begin position="583"/>
        <end position="633"/>
    </location>
</feature>
<dbReference type="GO" id="GO:0003824">
    <property type="term" value="F:catalytic activity"/>
    <property type="evidence" value="ECO:0007669"/>
    <property type="project" value="UniProtKB-ARBA"/>
</dbReference>
<dbReference type="InterPro" id="IPR007024">
    <property type="entry name" value="BLUF_domain"/>
</dbReference>
<dbReference type="InterPro" id="IPR000160">
    <property type="entry name" value="GGDEF_dom"/>
</dbReference>
<dbReference type="InterPro" id="IPR029787">
    <property type="entry name" value="Nucleotide_cyclase"/>
</dbReference>
<dbReference type="InterPro" id="IPR001633">
    <property type="entry name" value="EAL_dom"/>
</dbReference>
<dbReference type="SMART" id="SM01034">
    <property type="entry name" value="BLUF"/>
    <property type="match status" value="1"/>
</dbReference>
<dbReference type="Gene3D" id="3.20.20.450">
    <property type="entry name" value="EAL domain"/>
    <property type="match status" value="1"/>
</dbReference>
<dbReference type="GO" id="GO:0009882">
    <property type="term" value="F:blue light photoreceptor activity"/>
    <property type="evidence" value="ECO:0007669"/>
    <property type="project" value="InterPro"/>
</dbReference>
<dbReference type="SUPFAM" id="SSF141868">
    <property type="entry name" value="EAL domain-like"/>
    <property type="match status" value="1"/>
</dbReference>
<dbReference type="SMART" id="SM00086">
    <property type="entry name" value="PAC"/>
    <property type="match status" value="2"/>
</dbReference>
<dbReference type="Pfam" id="PF04940">
    <property type="entry name" value="BLUF"/>
    <property type="match status" value="1"/>
</dbReference>
<dbReference type="Gene3D" id="3.30.450.20">
    <property type="entry name" value="PAS domain"/>
    <property type="match status" value="2"/>
</dbReference>
<dbReference type="NCBIfam" id="TIGR00229">
    <property type="entry name" value="sensory_box"/>
    <property type="match status" value="2"/>
</dbReference>
<organism evidence="10 11">
    <name type="scientific">Thiorhodococcus minor</name>
    <dbReference type="NCBI Taxonomy" id="57489"/>
    <lineage>
        <taxon>Bacteria</taxon>
        <taxon>Pseudomonadati</taxon>
        <taxon>Pseudomonadota</taxon>
        <taxon>Gammaproteobacteria</taxon>
        <taxon>Chromatiales</taxon>
        <taxon>Chromatiaceae</taxon>
        <taxon>Thiorhodococcus</taxon>
    </lineage>
</organism>
<evidence type="ECO:0000256" key="4">
    <source>
        <dbReference type="ARBA" id="ARBA00022737"/>
    </source>
</evidence>
<dbReference type="PROSITE" id="PS50112">
    <property type="entry name" value="PAS"/>
    <property type="match status" value="1"/>
</dbReference>
<dbReference type="SUPFAM" id="SSF53822">
    <property type="entry name" value="Periplasmic binding protein-like I"/>
    <property type="match status" value="1"/>
</dbReference>
<dbReference type="InterPro" id="IPR001610">
    <property type="entry name" value="PAC"/>
</dbReference>
<dbReference type="InterPro" id="IPR000700">
    <property type="entry name" value="PAS-assoc_C"/>
</dbReference>
<sequence>MSQPFSTSIRIGVMPPLSGLGGLYGPEMSLATQIACDELNAAGGILGKPVELIIADDGGLPETAIQTARRLLDLGCVALVANLPANTRSAVATQVAEPRESPYLNCSFYEGSLYGRYFFSFGALPNQQTERMIGHLAKVVGAKMFFVGSGQEWERTTMETAAGLLREQGGDVLGMELVGTEIERTDPILERVKCSGADIVMPFFEGETQIRFLKRLCQLGLKQHFAVVMCNFDEAIAAMLPPEVREGLYASGAYFMSVETAANARFLRAIAALNEAQAAPGAGKTVVTSHGEAAYLAIHALAQAAGTAESLDPAALVRCLEQVQVEGPQGKVRMDALTHHAQVNDYLARCSFDGSFETLKHFGARQPVIPERYRYCLPPLERAEIGPSGGEPTTEPGLSVAIAGVDSEGKIALFNPTLRTLWGLPEDEELIGLPVTALWDDEARLAEISPTLTRAPEWRGTLTARRADGTLKRLAVVAEPLRHRDREIAGYTLACMDTRARLVPQGEACGHVLDMADVAILAADAEGIVIKANRRVGELFGYGGEELIGLSVHVLVPPQYREQHAHQVAGFVRGAMTERPMGLRSEVTGLRKDGSVFPAEVSISKIRVDGRWLLVATLNDITDRKLAEHELVWHASHDSLTGLPNRTLIHDQLTRALLRSKRQSHGVALLFIDLDGFKLVNDAHGHATGDDLLKMIAWKLLDQVRPGDTVGRLGGDELVILCDRVESPNALTALAERINEMLRTPLEVQGHQLFATASIGLAMGHGTTHSADDLLRNADAAMYKAKEHGRDGWRFFSEEIHQQVRERLDITNGLRQAIERGELQVRFQPILGTESEIVRGAELLLRWLPAEGEIPPARFIPIAEMTGSIVPIGKWVFAQACAAEAAWRARFAERAPYVSVNLSARQLNDDTLVQSVAAILEETGADPSRVLLELTETSLMTDVSRNLDILKQLADLGMHVAVDDFGTGYSSLSQLLRMPVSTLKIDREFVDGIEREQDSKAIVSAVTSMARAMQLKVVAEGVETEGQLRYLRDLGCNYVQGYHFYRPMPPAELEQLLATQSASQAAEPADALYTLLYVSVASEPMSDRALSDLLQGSRAKNRSQGITGFLLYLNGSFLQVLEGSRQQVQTLVETIAKDPRHHSIRTLYEGPIARRAFADWSMGFRNMSHMDQGFDFKAWQVRTLSFVEMSEDPEVCYNLITALAR</sequence>
<dbReference type="Gene3D" id="3.30.70.100">
    <property type="match status" value="1"/>
</dbReference>
<evidence type="ECO:0000313" key="10">
    <source>
        <dbReference type="EMBL" id="NEV60722.1"/>
    </source>
</evidence>
<comment type="cofactor">
    <cofactor evidence="1">
        <name>Mg(2+)</name>
        <dbReference type="ChEBI" id="CHEBI:18420"/>
    </cofactor>
</comment>
<keyword evidence="11" id="KW-1185">Reference proteome</keyword>
<dbReference type="AlphaFoldDB" id="A0A6M0JTB9"/>
<dbReference type="Pfam" id="PF13426">
    <property type="entry name" value="PAS_9"/>
    <property type="match status" value="1"/>
</dbReference>
<dbReference type="SUPFAM" id="SSF54975">
    <property type="entry name" value="Acylphosphatase/BLUF domain-like"/>
    <property type="match status" value="1"/>
</dbReference>
<dbReference type="Gene3D" id="3.40.50.2300">
    <property type="match status" value="2"/>
</dbReference>
<dbReference type="NCBIfam" id="TIGR00254">
    <property type="entry name" value="GGDEF"/>
    <property type="match status" value="1"/>
</dbReference>
<dbReference type="CDD" id="cd01948">
    <property type="entry name" value="EAL"/>
    <property type="match status" value="1"/>
</dbReference>
<dbReference type="PROSITE" id="PS50113">
    <property type="entry name" value="PAC"/>
    <property type="match status" value="1"/>
</dbReference>
<dbReference type="PROSITE" id="PS50883">
    <property type="entry name" value="EAL"/>
    <property type="match status" value="1"/>
</dbReference>